<comment type="caution">
    <text evidence="1">The sequence shown here is derived from an EMBL/GenBank/DDBJ whole genome shotgun (WGS) entry which is preliminary data.</text>
</comment>
<feature type="non-terminal residue" evidence="1">
    <location>
        <position position="1"/>
    </location>
</feature>
<evidence type="ECO:0000313" key="2">
    <source>
        <dbReference type="Proteomes" id="UP000747542"/>
    </source>
</evidence>
<dbReference type="Proteomes" id="UP000747542">
    <property type="component" value="Unassembled WGS sequence"/>
</dbReference>
<protein>
    <submittedName>
        <fullName evidence="1">Uncharacterized protein</fullName>
    </submittedName>
</protein>
<proteinExistence type="predicted"/>
<dbReference type="EMBL" id="JAHLQT010003344">
    <property type="protein sequence ID" value="KAG7176480.1"/>
    <property type="molecule type" value="Genomic_DNA"/>
</dbReference>
<reference evidence="1" key="1">
    <citation type="journal article" date="2021" name="Sci. Adv.">
        <title>The American lobster genome reveals insights on longevity, neural, and immune adaptations.</title>
        <authorList>
            <person name="Polinski J.M."/>
            <person name="Zimin A.V."/>
            <person name="Clark K.F."/>
            <person name="Kohn A.B."/>
            <person name="Sadowski N."/>
            <person name="Timp W."/>
            <person name="Ptitsyn A."/>
            <person name="Khanna P."/>
            <person name="Romanova D.Y."/>
            <person name="Williams P."/>
            <person name="Greenwood S.J."/>
            <person name="Moroz L.L."/>
            <person name="Walt D.R."/>
            <person name="Bodnar A.G."/>
        </authorList>
    </citation>
    <scope>NUCLEOTIDE SEQUENCE</scope>
    <source>
        <strain evidence="1">GMGI-L3</strain>
    </source>
</reference>
<sequence>ICVADCGPTTRCFLEVVKNEKHITTMLTLILLCRYIVMEASSRFHIIYQAFPNATFIMDSL</sequence>
<evidence type="ECO:0000313" key="1">
    <source>
        <dbReference type="EMBL" id="KAG7176480.1"/>
    </source>
</evidence>
<dbReference type="AlphaFoldDB" id="A0A8J5N9L4"/>
<organism evidence="1 2">
    <name type="scientific">Homarus americanus</name>
    <name type="common">American lobster</name>
    <dbReference type="NCBI Taxonomy" id="6706"/>
    <lineage>
        <taxon>Eukaryota</taxon>
        <taxon>Metazoa</taxon>
        <taxon>Ecdysozoa</taxon>
        <taxon>Arthropoda</taxon>
        <taxon>Crustacea</taxon>
        <taxon>Multicrustacea</taxon>
        <taxon>Malacostraca</taxon>
        <taxon>Eumalacostraca</taxon>
        <taxon>Eucarida</taxon>
        <taxon>Decapoda</taxon>
        <taxon>Pleocyemata</taxon>
        <taxon>Astacidea</taxon>
        <taxon>Nephropoidea</taxon>
        <taxon>Nephropidae</taxon>
        <taxon>Homarus</taxon>
    </lineage>
</organism>
<gene>
    <name evidence="1" type="ORF">Hamer_G030908</name>
</gene>
<accession>A0A8J5N9L4</accession>
<name>A0A8J5N9L4_HOMAM</name>
<keyword evidence="2" id="KW-1185">Reference proteome</keyword>
<feature type="non-terminal residue" evidence="1">
    <location>
        <position position="61"/>
    </location>
</feature>